<comment type="caution">
    <text evidence="5">The sequence shown here is derived from an EMBL/GenBank/DDBJ whole genome shotgun (WGS) entry which is preliminary data.</text>
</comment>
<organism evidence="5 6">
    <name type="scientific">Plastorhodobacter daqingensis</name>
    <dbReference type="NCBI Taxonomy" id="1387281"/>
    <lineage>
        <taxon>Bacteria</taxon>
        <taxon>Pseudomonadati</taxon>
        <taxon>Pseudomonadota</taxon>
        <taxon>Alphaproteobacteria</taxon>
        <taxon>Rhodobacterales</taxon>
        <taxon>Paracoccaceae</taxon>
        <taxon>Plastorhodobacter</taxon>
    </lineage>
</organism>
<dbReference type="SUPFAM" id="SSF53448">
    <property type="entry name" value="Nucleotide-diphospho-sugar transferases"/>
    <property type="match status" value="1"/>
</dbReference>
<feature type="domain" description="Glycosyltransferase 2-like" evidence="4">
    <location>
        <begin position="196"/>
        <end position="320"/>
    </location>
</feature>
<reference evidence="6" key="1">
    <citation type="journal article" date="2019" name="Int. J. Syst. Evol. Microbiol.">
        <title>The Global Catalogue of Microorganisms (GCM) 10K type strain sequencing project: providing services to taxonomists for standard genome sequencing and annotation.</title>
        <authorList>
            <consortium name="The Broad Institute Genomics Platform"/>
            <consortium name="The Broad Institute Genome Sequencing Center for Infectious Disease"/>
            <person name="Wu L."/>
            <person name="Ma J."/>
        </authorList>
    </citation>
    <scope>NUCLEOTIDE SEQUENCE [LARGE SCALE GENOMIC DNA]</scope>
    <source>
        <strain evidence="6">CGMCC 1.12750</strain>
    </source>
</reference>
<dbReference type="EMBL" id="JBHTFQ010000005">
    <property type="protein sequence ID" value="MFC7704766.1"/>
    <property type="molecule type" value="Genomic_DNA"/>
</dbReference>
<evidence type="ECO:0000256" key="3">
    <source>
        <dbReference type="ARBA" id="ARBA00022679"/>
    </source>
</evidence>
<evidence type="ECO:0000259" key="4">
    <source>
        <dbReference type="Pfam" id="PF00535"/>
    </source>
</evidence>
<dbReference type="EC" id="2.4.-.-" evidence="5"/>
<dbReference type="InterPro" id="IPR029044">
    <property type="entry name" value="Nucleotide-diphossugar_trans"/>
</dbReference>
<dbReference type="PANTHER" id="PTHR43179:SF12">
    <property type="entry name" value="GALACTOFURANOSYLTRANSFERASE GLFT2"/>
    <property type="match status" value="1"/>
</dbReference>
<proteinExistence type="inferred from homology"/>
<keyword evidence="2 5" id="KW-0328">Glycosyltransferase</keyword>
<evidence type="ECO:0000256" key="1">
    <source>
        <dbReference type="ARBA" id="ARBA00006739"/>
    </source>
</evidence>
<sequence>MILRLVRLFRRYAALHLELERAGPAVCDAAGRRIGQVERVRIARGRLCVSGWALAARVRLEHGGAAAETSPQILRDDVVAHPGLEAARGFELSLPAATGPAVLSVEGTGDLHRFRLGLPGPLRRSAARLRLALTFLRDLAHALPLILRWWRRRDPALRPRIRAALRLEAAPAASVLDSRLFAPAAPPPLAQAQAVSIVLPVYNAFDLLPEVLDRVLRHTDLPWHLIVIEDASPDPAVRPWLRDWVAARDPGQVTLLENETNLGFIRSVNRGLDLARQREGHVVLLNSDAFVPAGWAGRLLAPIVADPDVASVTPLSNDAEIFTVPVICRRSSLRPGQGDAIDRIAAGLSPGAGLAEAPTGVGFCMAMNRAFLARIPALDITFGRGYGEEVDWCQKARALGGRHIGLPGLFVEHRGGESFGSVEKLRLIQKNNAIVAARYPRYDAEVQDFILNDPLVSARLILGLAWAGSLSEAPVPVYVAHSMGGGAEDYLRHRIAEGLAGGQPAVVLRLGGARRWRIELHTTGGVTMAETDDNASLSRLLSALPAMRLVYSCAVGDRDPLGLPQVLEGLLRDGDRLDVLFHDFFPLSPSYTLLGSDGWFHGVPADDDKDPAHLHRDGRGGTASLREWREAWHGLIARADRLVVFSRDSAAHVAAVWPDVAARIHLQPHRILHDPGRLSPGGHVLAVLGNIGLAKGARLLPELARALSRHGIGLVVIGNVDPAVPLPREIPVHGSYRREDLPALAAHYRVGAWLVPSVWPETFSFTTHEALATGLPVLGFDLGAQGEALRAAPNGRVVPLDPANPTEALVAAVVEAL</sequence>
<evidence type="ECO:0000256" key="2">
    <source>
        <dbReference type="ARBA" id="ARBA00022676"/>
    </source>
</evidence>
<dbReference type="RefSeq" id="WP_377403418.1">
    <property type="nucleotide sequence ID" value="NZ_JBHTFQ010000005.1"/>
</dbReference>
<dbReference type="GO" id="GO:0016757">
    <property type="term" value="F:glycosyltransferase activity"/>
    <property type="evidence" value="ECO:0007669"/>
    <property type="project" value="UniProtKB-KW"/>
</dbReference>
<dbReference type="PANTHER" id="PTHR43179">
    <property type="entry name" value="RHAMNOSYLTRANSFERASE WBBL"/>
    <property type="match status" value="1"/>
</dbReference>
<keyword evidence="3 5" id="KW-0808">Transferase</keyword>
<evidence type="ECO:0000313" key="5">
    <source>
        <dbReference type="EMBL" id="MFC7704766.1"/>
    </source>
</evidence>
<dbReference type="SUPFAM" id="SSF53756">
    <property type="entry name" value="UDP-Glycosyltransferase/glycogen phosphorylase"/>
    <property type="match status" value="1"/>
</dbReference>
<dbReference type="Gene3D" id="3.90.550.10">
    <property type="entry name" value="Spore Coat Polysaccharide Biosynthesis Protein SpsA, Chain A"/>
    <property type="match status" value="1"/>
</dbReference>
<dbReference type="InterPro" id="IPR001173">
    <property type="entry name" value="Glyco_trans_2-like"/>
</dbReference>
<comment type="similarity">
    <text evidence="1">Belongs to the glycosyltransferase 2 family.</text>
</comment>
<keyword evidence="6" id="KW-1185">Reference proteome</keyword>
<dbReference type="Proteomes" id="UP001596516">
    <property type="component" value="Unassembled WGS sequence"/>
</dbReference>
<dbReference type="Pfam" id="PF13692">
    <property type="entry name" value="Glyco_trans_1_4"/>
    <property type="match status" value="1"/>
</dbReference>
<gene>
    <name evidence="5" type="ORF">ACFQXB_11230</name>
</gene>
<accession>A0ABW2UJ80</accession>
<dbReference type="Pfam" id="PF00535">
    <property type="entry name" value="Glycos_transf_2"/>
    <property type="match status" value="1"/>
</dbReference>
<evidence type="ECO:0000313" key="6">
    <source>
        <dbReference type="Proteomes" id="UP001596516"/>
    </source>
</evidence>
<name>A0ABW2UJ80_9RHOB</name>
<protein>
    <submittedName>
        <fullName evidence="5">Glycosyltransferase</fullName>
        <ecNumber evidence="5">2.4.-.-</ecNumber>
    </submittedName>
</protein>
<dbReference type="Gene3D" id="3.40.50.2000">
    <property type="entry name" value="Glycogen Phosphorylase B"/>
    <property type="match status" value="1"/>
</dbReference>